<evidence type="ECO:0000256" key="2">
    <source>
        <dbReference type="RuleBase" id="RU003749"/>
    </source>
</evidence>
<dbReference type="AlphaFoldDB" id="A0A3M9M5N4"/>
<proteinExistence type="inferred from homology"/>
<dbReference type="InterPro" id="IPR036513">
    <property type="entry name" value="STAS_dom_sf"/>
</dbReference>
<dbReference type="InterPro" id="IPR002645">
    <property type="entry name" value="STAS_dom"/>
</dbReference>
<dbReference type="CDD" id="cd07043">
    <property type="entry name" value="STAS_anti-anti-sigma_factors"/>
    <property type="match status" value="1"/>
</dbReference>
<dbReference type="Gene3D" id="3.30.750.24">
    <property type="entry name" value="STAS domain"/>
    <property type="match status" value="1"/>
</dbReference>
<reference evidence="4 5" key="1">
    <citation type="submission" date="2018-11" db="EMBL/GenBank/DDBJ databases">
        <title>Draft genome of Simplicispira Flexivirga sp. BO-16.</title>
        <authorList>
            <person name="Im W.T."/>
        </authorList>
    </citation>
    <scope>NUCLEOTIDE SEQUENCE [LARGE SCALE GENOMIC DNA]</scope>
    <source>
        <strain evidence="4 5">BO-16</strain>
    </source>
</reference>
<comment type="similarity">
    <text evidence="1 2">Belongs to the anti-sigma-factor antagonist family.</text>
</comment>
<organism evidence="4 5">
    <name type="scientific">Flexivirga caeni</name>
    <dbReference type="NCBI Taxonomy" id="2294115"/>
    <lineage>
        <taxon>Bacteria</taxon>
        <taxon>Bacillati</taxon>
        <taxon>Actinomycetota</taxon>
        <taxon>Actinomycetes</taxon>
        <taxon>Micrococcales</taxon>
        <taxon>Dermacoccaceae</taxon>
        <taxon>Flexivirga</taxon>
    </lineage>
</organism>
<evidence type="ECO:0000313" key="5">
    <source>
        <dbReference type="Proteomes" id="UP000271678"/>
    </source>
</evidence>
<dbReference type="EMBL" id="RJJQ01000014">
    <property type="protein sequence ID" value="RNI20884.1"/>
    <property type="molecule type" value="Genomic_DNA"/>
</dbReference>
<dbReference type="Proteomes" id="UP000271678">
    <property type="component" value="Unassembled WGS sequence"/>
</dbReference>
<sequence>MARVNDHDVVRIDVVRCGSELAVRGELNVHTVADVRIALSAAVDDGVGDLVLHLGDAEIGDATGLGVIVGAHHRAVRAGRRLVLADASLRLERLMRATGLHRVIPLSRQLIPQPAILAPGLS</sequence>
<comment type="caution">
    <text evidence="4">The sequence shown here is derived from an EMBL/GenBank/DDBJ whole genome shotgun (WGS) entry which is preliminary data.</text>
</comment>
<gene>
    <name evidence="4" type="ORF">EFY87_13345</name>
</gene>
<feature type="domain" description="STAS" evidence="3">
    <location>
        <begin position="21"/>
        <end position="100"/>
    </location>
</feature>
<dbReference type="RefSeq" id="WP_123271977.1">
    <property type="nucleotide sequence ID" value="NZ_RJJQ01000014.1"/>
</dbReference>
<dbReference type="PROSITE" id="PS50801">
    <property type="entry name" value="STAS"/>
    <property type="match status" value="1"/>
</dbReference>
<dbReference type="Pfam" id="PF01740">
    <property type="entry name" value="STAS"/>
    <property type="match status" value="1"/>
</dbReference>
<name>A0A3M9M5N4_9MICO</name>
<accession>A0A3M9M5N4</accession>
<protein>
    <recommendedName>
        <fullName evidence="2">Anti-sigma factor antagonist</fullName>
    </recommendedName>
</protein>
<dbReference type="OrthoDB" id="3216074at2"/>
<evidence type="ECO:0000256" key="1">
    <source>
        <dbReference type="ARBA" id="ARBA00009013"/>
    </source>
</evidence>
<dbReference type="NCBIfam" id="TIGR00377">
    <property type="entry name" value="ant_ant_sig"/>
    <property type="match status" value="1"/>
</dbReference>
<dbReference type="InterPro" id="IPR003658">
    <property type="entry name" value="Anti-sigma_ant"/>
</dbReference>
<dbReference type="SUPFAM" id="SSF52091">
    <property type="entry name" value="SpoIIaa-like"/>
    <property type="match status" value="1"/>
</dbReference>
<dbReference type="GO" id="GO:0043856">
    <property type="term" value="F:anti-sigma factor antagonist activity"/>
    <property type="evidence" value="ECO:0007669"/>
    <property type="project" value="InterPro"/>
</dbReference>
<evidence type="ECO:0000313" key="4">
    <source>
        <dbReference type="EMBL" id="RNI20884.1"/>
    </source>
</evidence>
<keyword evidence="5" id="KW-1185">Reference proteome</keyword>
<evidence type="ECO:0000259" key="3">
    <source>
        <dbReference type="PROSITE" id="PS50801"/>
    </source>
</evidence>